<dbReference type="GO" id="GO:0005789">
    <property type="term" value="C:endoplasmic reticulum membrane"/>
    <property type="evidence" value="ECO:0007669"/>
    <property type="project" value="UniProtKB-SubCell"/>
</dbReference>
<feature type="transmembrane region" description="Helical" evidence="19">
    <location>
        <begin position="327"/>
        <end position="347"/>
    </location>
</feature>
<dbReference type="SMART" id="SM00472">
    <property type="entry name" value="MIR"/>
    <property type="match status" value="3"/>
</dbReference>
<keyword evidence="22" id="KW-1185">Reference proteome</keyword>
<comment type="subcellular location">
    <subcellularLocation>
        <location evidence="1">Endoplasmic reticulum membrane</location>
        <topology evidence="1">Multi-pass membrane protein</topology>
    </subcellularLocation>
</comment>
<evidence type="ECO:0000259" key="20">
    <source>
        <dbReference type="PROSITE" id="PS50919"/>
    </source>
</evidence>
<evidence type="ECO:0000313" key="21">
    <source>
        <dbReference type="EMBL" id="OXA50084.1"/>
    </source>
</evidence>
<evidence type="ECO:0000313" key="22">
    <source>
        <dbReference type="Proteomes" id="UP000198287"/>
    </source>
</evidence>
<evidence type="ECO:0000256" key="19">
    <source>
        <dbReference type="SAM" id="Phobius"/>
    </source>
</evidence>
<feature type="domain" description="MIR" evidence="20">
    <location>
        <begin position="452"/>
        <end position="509"/>
    </location>
</feature>
<dbReference type="Pfam" id="PF16192">
    <property type="entry name" value="PMT_4TMC"/>
    <property type="match status" value="1"/>
</dbReference>
<evidence type="ECO:0000256" key="4">
    <source>
        <dbReference type="ARBA" id="ARBA00012839"/>
    </source>
</evidence>
<sequence length="812" mass="92219">MSGAKEKIRTNGSNGAGAVINRKQNTIPGVDRSSKVDNKLQFDPDRDKEFETRKDPDKLSPSKEVIKQSSLKSKNSPTNITKKNVQFADDEESFGQISFKIDLIATLLFAIAAATRFYNLDYPRNIVFDELHYGKYASLYLRKIFFFDPHPPLGKQLVAASAYLFDPSYNGTFKFDRIGTAYPSWIPVLGMRFIPALAGSLVPSAAYILCRQIGISKLFAAVAGIIIIFDNALLIQSRYILMEMPLILFGISSLIFALKSTKQLNSIKNLMFVSLSGFFGTLSMSVKYIGAFYLALSALIIFWRFYTRWVPRKDLSSRQIGFKLLSYFGVFYLTFFATYVSIFYIHLSVLTNAGPHDSVMTSAFQASLKGGLASIIKGQPVQVAHGSQVTLRHSLGRACWLHSHAHNYPIKYDDGRGSSHQQQVTCYSFKDVNNWWVIKRPEIDNIAVNETKDVIKHGEEIHLVHGMSGRLLNSHDVAAPVTPQNQEVSCYIDHNVSMVAEPLWRVEIIGGCGDPEKSTGCEWHAVRSMVRLIHVSTGQAMRMTGKQLPKWGFHQHEVASDRVVVQDDTVWNVEEHRYTKSEKDREKELLQAEMIPTKPTVLTFWAKFMELQWKMLLNSGSATQSESHTYASFPSEWLFLSRGIAYWVGAGNNSQIHLLGNPVIWFSASFGLALHASLVVFYLLRRRRLCFDIDEETWSTLVLQSSVCLGGYLLTYVYHFCVDRTLFLHHYLPSYVFKLVLFVGTMYHIHFITRNSIARYLISFTLISWLVTAIYVFTKFVPTSYGQPALSRSELESLKWMNSWDFIIQTHS</sequence>
<dbReference type="SUPFAM" id="SSF82109">
    <property type="entry name" value="MIR domain"/>
    <property type="match status" value="1"/>
</dbReference>
<dbReference type="AlphaFoldDB" id="A0A226DZ58"/>
<keyword evidence="7 19" id="KW-0812">Transmembrane</keyword>
<evidence type="ECO:0000256" key="7">
    <source>
        <dbReference type="ARBA" id="ARBA00022692"/>
    </source>
</evidence>
<comment type="function">
    <text evidence="14">Rt/POMT1 and tw/POMT2 function as a protein O-mannosyltransferase in association with each other to generate and maintain normal muscle development.</text>
</comment>
<dbReference type="Pfam" id="PF02366">
    <property type="entry name" value="PMT"/>
    <property type="match status" value="1"/>
</dbReference>
<dbReference type="UniPathway" id="UPA00378"/>
<comment type="caution">
    <text evidence="21">The sequence shown here is derived from an EMBL/GenBank/DDBJ whole genome shotgun (WGS) entry which is preliminary data.</text>
</comment>
<feature type="transmembrane region" description="Helical" evidence="19">
    <location>
        <begin position="217"/>
        <end position="234"/>
    </location>
</feature>
<evidence type="ECO:0000256" key="1">
    <source>
        <dbReference type="ARBA" id="ARBA00004477"/>
    </source>
</evidence>
<evidence type="ECO:0000256" key="3">
    <source>
        <dbReference type="ARBA" id="ARBA00007222"/>
    </source>
</evidence>
<evidence type="ECO:0000256" key="14">
    <source>
        <dbReference type="ARBA" id="ARBA00059310"/>
    </source>
</evidence>
<comment type="pathway">
    <text evidence="2">Protein modification; protein glycosylation.</text>
</comment>
<feature type="transmembrane region" description="Helical" evidence="19">
    <location>
        <begin position="663"/>
        <end position="684"/>
    </location>
</feature>
<feature type="transmembrane region" description="Helical" evidence="19">
    <location>
        <begin position="696"/>
        <end position="715"/>
    </location>
</feature>
<evidence type="ECO:0000256" key="9">
    <source>
        <dbReference type="ARBA" id="ARBA00022824"/>
    </source>
</evidence>
<evidence type="ECO:0000256" key="17">
    <source>
        <dbReference type="ARBA" id="ARBA00079036"/>
    </source>
</evidence>
<feature type="transmembrane region" description="Helical" evidence="19">
    <location>
        <begin position="288"/>
        <end position="306"/>
    </location>
</feature>
<evidence type="ECO:0000256" key="15">
    <source>
        <dbReference type="ARBA" id="ARBA00061810"/>
    </source>
</evidence>
<proteinExistence type="inferred from homology"/>
<protein>
    <recommendedName>
        <fullName evidence="16">Protein O-mannosyltransferase 1</fullName>
        <ecNumber evidence="4">2.4.1.109</ecNumber>
    </recommendedName>
    <alternativeName>
        <fullName evidence="17">Protein rotated abdomen</fullName>
    </alternativeName>
</protein>
<gene>
    <name evidence="21" type="ORF">Fcan01_14912</name>
</gene>
<evidence type="ECO:0000256" key="6">
    <source>
        <dbReference type="ARBA" id="ARBA00022679"/>
    </source>
</evidence>
<dbReference type="PROSITE" id="PS50919">
    <property type="entry name" value="MIR"/>
    <property type="match status" value="3"/>
</dbReference>
<feature type="transmembrane region" description="Helical" evidence="19">
    <location>
        <begin position="240"/>
        <end position="258"/>
    </location>
</feature>
<dbReference type="CDD" id="cd23281">
    <property type="entry name" value="beta-trefoil_MIR_POMT1"/>
    <property type="match status" value="1"/>
</dbReference>
<dbReference type="Gene3D" id="2.80.10.50">
    <property type="match status" value="1"/>
</dbReference>
<dbReference type="STRING" id="158441.A0A226DZ58"/>
<feature type="transmembrane region" description="Helical" evidence="19">
    <location>
        <begin position="735"/>
        <end position="753"/>
    </location>
</feature>
<evidence type="ECO:0000256" key="12">
    <source>
        <dbReference type="ARBA" id="ARBA00045085"/>
    </source>
</evidence>
<dbReference type="PANTHER" id="PTHR10050:SF51">
    <property type="entry name" value="PROTEIN O-MANNOSYL-TRANSFERASE 1"/>
    <property type="match status" value="1"/>
</dbReference>
<keyword evidence="9" id="KW-0256">Endoplasmic reticulum</keyword>
<dbReference type="EC" id="2.4.1.109" evidence="4"/>
<dbReference type="FunFam" id="2.80.10.50:FF:000012">
    <property type="entry name" value="Protein O-mannosyl-transferase 1"/>
    <property type="match status" value="1"/>
</dbReference>
<dbReference type="InterPro" id="IPR032421">
    <property type="entry name" value="PMT_4TMC"/>
</dbReference>
<feature type="compositionally biased region" description="Basic and acidic residues" evidence="18">
    <location>
        <begin position="32"/>
        <end position="66"/>
    </location>
</feature>
<keyword evidence="8" id="KW-0677">Repeat</keyword>
<evidence type="ECO:0000256" key="5">
    <source>
        <dbReference type="ARBA" id="ARBA00022676"/>
    </source>
</evidence>
<dbReference type="InterPro" id="IPR036300">
    <property type="entry name" value="MIR_dom_sf"/>
</dbReference>
<dbReference type="EMBL" id="LNIX01000009">
    <property type="protein sequence ID" value="OXA50084.1"/>
    <property type="molecule type" value="Genomic_DNA"/>
</dbReference>
<dbReference type="OMA" id="NCHLNAP"/>
<accession>A0A226DZ58</accession>
<keyword evidence="11 19" id="KW-0472">Membrane</keyword>
<dbReference type="GO" id="GO:0004169">
    <property type="term" value="F:dolichyl-phosphate-mannose-protein mannosyltransferase activity"/>
    <property type="evidence" value="ECO:0007669"/>
    <property type="project" value="UniProtKB-EC"/>
</dbReference>
<feature type="compositionally biased region" description="Polar residues" evidence="18">
    <location>
        <begin position="67"/>
        <end position="77"/>
    </location>
</feature>
<organism evidence="21 22">
    <name type="scientific">Folsomia candida</name>
    <name type="common">Springtail</name>
    <dbReference type="NCBI Taxonomy" id="158441"/>
    <lineage>
        <taxon>Eukaryota</taxon>
        <taxon>Metazoa</taxon>
        <taxon>Ecdysozoa</taxon>
        <taxon>Arthropoda</taxon>
        <taxon>Hexapoda</taxon>
        <taxon>Collembola</taxon>
        <taxon>Entomobryomorpha</taxon>
        <taxon>Isotomoidea</taxon>
        <taxon>Isotomidae</taxon>
        <taxon>Proisotominae</taxon>
        <taxon>Folsomia</taxon>
    </lineage>
</organism>
<feature type="domain" description="MIR" evidence="20">
    <location>
        <begin position="520"/>
        <end position="576"/>
    </location>
</feature>
<dbReference type="InterPro" id="IPR027005">
    <property type="entry name" value="PMT-like"/>
</dbReference>
<keyword evidence="10 19" id="KW-1133">Transmembrane helix</keyword>
<dbReference type="PANTHER" id="PTHR10050">
    <property type="entry name" value="DOLICHYL-PHOSPHATE-MANNOSE--PROTEIN MANNOSYLTRANSFERASE"/>
    <property type="match status" value="1"/>
</dbReference>
<keyword evidence="6 21" id="KW-0808">Transferase</keyword>
<comment type="catalytic activity">
    <reaction evidence="13">
        <text>a di-trans,poly-cis-dolichyl beta-D-mannosyl phosphate + L-seryl-[protein] = 3-O-(alpha-D-mannosyl)-L-seryl-[protein] + a di-trans,poly-cis-dolichyl phosphate + H(+)</text>
        <dbReference type="Rhea" id="RHEA:17377"/>
        <dbReference type="Rhea" id="RHEA-COMP:9863"/>
        <dbReference type="Rhea" id="RHEA-COMP:13546"/>
        <dbReference type="Rhea" id="RHEA-COMP:19498"/>
        <dbReference type="Rhea" id="RHEA-COMP:19501"/>
        <dbReference type="ChEBI" id="CHEBI:15378"/>
        <dbReference type="ChEBI" id="CHEBI:29999"/>
        <dbReference type="ChEBI" id="CHEBI:57683"/>
        <dbReference type="ChEBI" id="CHEBI:58211"/>
        <dbReference type="ChEBI" id="CHEBI:137321"/>
        <dbReference type="EC" id="2.4.1.109"/>
    </reaction>
</comment>
<comment type="catalytic activity">
    <reaction evidence="12">
        <text>a di-trans,poly-cis-dolichyl beta-D-mannosyl phosphate + L-threonyl-[protein] = 3-O-(alpha-D-mannosyl)-L-threonyl-[protein] + a di-trans,poly-cis-dolichyl phosphate + H(+)</text>
        <dbReference type="Rhea" id="RHEA:53396"/>
        <dbReference type="Rhea" id="RHEA-COMP:11060"/>
        <dbReference type="Rhea" id="RHEA-COMP:13547"/>
        <dbReference type="Rhea" id="RHEA-COMP:19498"/>
        <dbReference type="Rhea" id="RHEA-COMP:19501"/>
        <dbReference type="ChEBI" id="CHEBI:15378"/>
        <dbReference type="ChEBI" id="CHEBI:30013"/>
        <dbReference type="ChEBI" id="CHEBI:57683"/>
        <dbReference type="ChEBI" id="CHEBI:58211"/>
        <dbReference type="ChEBI" id="CHEBI:137323"/>
        <dbReference type="EC" id="2.4.1.109"/>
    </reaction>
</comment>
<dbReference type="OrthoDB" id="292747at2759"/>
<keyword evidence="5 21" id="KW-0328">Glycosyltransferase</keyword>
<dbReference type="Proteomes" id="UP000198287">
    <property type="component" value="Unassembled WGS sequence"/>
</dbReference>
<reference evidence="21 22" key="1">
    <citation type="submission" date="2015-12" db="EMBL/GenBank/DDBJ databases">
        <title>The genome of Folsomia candida.</title>
        <authorList>
            <person name="Faddeeva A."/>
            <person name="Derks M.F."/>
            <person name="Anvar Y."/>
            <person name="Smit S."/>
            <person name="Van Straalen N."/>
            <person name="Roelofs D."/>
        </authorList>
    </citation>
    <scope>NUCLEOTIDE SEQUENCE [LARGE SCALE GENOMIC DNA]</scope>
    <source>
        <strain evidence="21 22">VU population</strain>
        <tissue evidence="21">Whole body</tissue>
    </source>
</reference>
<evidence type="ECO:0000256" key="11">
    <source>
        <dbReference type="ARBA" id="ARBA00023136"/>
    </source>
</evidence>
<evidence type="ECO:0000256" key="10">
    <source>
        <dbReference type="ARBA" id="ARBA00022989"/>
    </source>
</evidence>
<evidence type="ECO:0000256" key="8">
    <source>
        <dbReference type="ARBA" id="ARBA00022737"/>
    </source>
</evidence>
<evidence type="ECO:0000256" key="13">
    <source>
        <dbReference type="ARBA" id="ARBA00045102"/>
    </source>
</evidence>
<comment type="subunit">
    <text evidence="15">Interacts with tw/POMT2.</text>
</comment>
<feature type="transmembrane region" description="Helical" evidence="19">
    <location>
        <begin position="265"/>
        <end position="282"/>
    </location>
</feature>
<evidence type="ECO:0000256" key="2">
    <source>
        <dbReference type="ARBA" id="ARBA00004922"/>
    </source>
</evidence>
<feature type="transmembrane region" description="Helical" evidence="19">
    <location>
        <begin position="760"/>
        <end position="778"/>
    </location>
</feature>
<comment type="similarity">
    <text evidence="3">Belongs to the glycosyltransferase 39 family.</text>
</comment>
<dbReference type="InterPro" id="IPR016093">
    <property type="entry name" value="MIR_motif"/>
</dbReference>
<evidence type="ECO:0000256" key="16">
    <source>
        <dbReference type="ARBA" id="ARBA00073145"/>
    </source>
</evidence>
<evidence type="ECO:0000256" key="18">
    <source>
        <dbReference type="SAM" id="MobiDB-lite"/>
    </source>
</evidence>
<feature type="domain" description="MIR" evidence="20">
    <location>
        <begin position="380"/>
        <end position="441"/>
    </location>
</feature>
<dbReference type="InterPro" id="IPR003342">
    <property type="entry name" value="ArnT-like_N"/>
</dbReference>
<name>A0A226DZ58_FOLCA</name>
<dbReference type="Pfam" id="PF02815">
    <property type="entry name" value="MIR"/>
    <property type="match status" value="1"/>
</dbReference>
<feature type="region of interest" description="Disordered" evidence="18">
    <location>
        <begin position="1"/>
        <end position="77"/>
    </location>
</feature>